<evidence type="ECO:0000313" key="2">
    <source>
        <dbReference type="Proteomes" id="UP000295334"/>
    </source>
</evidence>
<evidence type="ECO:0000313" key="1">
    <source>
        <dbReference type="EMBL" id="TCJ13566.1"/>
    </source>
</evidence>
<keyword evidence="2" id="KW-1185">Reference proteome</keyword>
<dbReference type="OrthoDB" id="9818623at2"/>
<accession>A0A4R1B9H3</accession>
<name>A0A4R1B9H3_9BACT</name>
<proteinExistence type="predicted"/>
<dbReference type="EMBL" id="SJZI01000044">
    <property type="protein sequence ID" value="TCJ13566.1"/>
    <property type="molecule type" value="Genomic_DNA"/>
</dbReference>
<gene>
    <name evidence="1" type="ORF">EPD60_12270</name>
</gene>
<organism evidence="1 2">
    <name type="scientific">Flaviaesturariibacter flavus</name>
    <dbReference type="NCBI Taxonomy" id="2502780"/>
    <lineage>
        <taxon>Bacteria</taxon>
        <taxon>Pseudomonadati</taxon>
        <taxon>Bacteroidota</taxon>
        <taxon>Chitinophagia</taxon>
        <taxon>Chitinophagales</taxon>
        <taxon>Chitinophagaceae</taxon>
        <taxon>Flaviaestuariibacter</taxon>
    </lineage>
</organism>
<sequence>MSQSTDEIILRAAWKLVWTPNTPYYLPDVLRNGVHSGNINIPALEGAAVGDIGPINLFKDDVLGYITVRMMNNTVSGLSSITDGGLDYNDGTKTLRLTVGFGGLSFKGSYEVASGGVTGCAIASANSVLNVFRSLKATGEDDPNINLAYQYRDRLTQPDNPNGNLLVNTFYDQNDTINTVVLAQNAMVGGKVNKTNGMFHNAWLKHTTNGQDTSYYMNNTSNAAKNPDSGGSGFNDDDYNSHGFYMETLLTYEAVNLRNLGDPRGEALYNSIKSNSSNGSESLEDHAKGYTGSSVGDFMGYVKEGGVTARMQARAIAPELLQRKQSLYEDARAAAQAHYEDWIANDRHEEFLNTTARFASVNDIVQLTGHFTDNFSIPAVTLIAGISTTGGNLTVSISDIQAHIGALNIELQPDKASDLNTRVQNGIANAGFMQSLMKTKVENAINSNDVKTYLSGRLNDAIRKIFG</sequence>
<comment type="caution">
    <text evidence="1">The sequence shown here is derived from an EMBL/GenBank/DDBJ whole genome shotgun (WGS) entry which is preliminary data.</text>
</comment>
<dbReference type="AlphaFoldDB" id="A0A4R1B9H3"/>
<protein>
    <submittedName>
        <fullName evidence="1">Uncharacterized protein</fullName>
    </submittedName>
</protein>
<reference evidence="1 2" key="1">
    <citation type="submission" date="2019-03" db="EMBL/GenBank/DDBJ databases">
        <authorList>
            <person name="Kim M.K.M."/>
        </authorList>
    </citation>
    <scope>NUCLEOTIDE SEQUENCE [LARGE SCALE GENOMIC DNA]</scope>
    <source>
        <strain evidence="1 2">17J68-12</strain>
    </source>
</reference>
<dbReference type="RefSeq" id="WP_131449767.1">
    <property type="nucleotide sequence ID" value="NZ_SJZI01000044.1"/>
</dbReference>
<dbReference type="Proteomes" id="UP000295334">
    <property type="component" value="Unassembled WGS sequence"/>
</dbReference>